<evidence type="ECO:0000256" key="2">
    <source>
        <dbReference type="ARBA" id="ARBA00001946"/>
    </source>
</evidence>
<dbReference type="AlphaFoldDB" id="L8GUG7"/>
<feature type="region of interest" description="Disordered" evidence="11">
    <location>
        <begin position="59"/>
        <end position="106"/>
    </location>
</feature>
<evidence type="ECO:0000313" key="13">
    <source>
        <dbReference type="Proteomes" id="UP000011083"/>
    </source>
</evidence>
<gene>
    <name evidence="12" type="ORF">ACA1_379330</name>
</gene>
<name>L8GUG7_ACACF</name>
<dbReference type="GO" id="GO:0006302">
    <property type="term" value="P:double-strand break repair"/>
    <property type="evidence" value="ECO:0007669"/>
    <property type="project" value="TreeGrafter"/>
</dbReference>
<dbReference type="GO" id="GO:0005634">
    <property type="term" value="C:nucleus"/>
    <property type="evidence" value="ECO:0007669"/>
    <property type="project" value="UniProtKB-SubCell"/>
</dbReference>
<dbReference type="GO" id="GO:0005737">
    <property type="term" value="C:cytoplasm"/>
    <property type="evidence" value="ECO:0007669"/>
    <property type="project" value="TreeGrafter"/>
</dbReference>
<dbReference type="PANTHER" id="PTHR15822:SF4">
    <property type="entry name" value="TYROSYL-DNA PHOSPHODIESTERASE 2"/>
    <property type="match status" value="1"/>
</dbReference>
<evidence type="ECO:0000256" key="3">
    <source>
        <dbReference type="ARBA" id="ARBA00004123"/>
    </source>
</evidence>
<protein>
    <submittedName>
        <fullName evidence="12">Polynucleotide adenyltransferase</fullName>
    </submittedName>
</protein>
<dbReference type="InterPro" id="IPR051547">
    <property type="entry name" value="TDP2-like"/>
</dbReference>
<keyword evidence="13" id="KW-1185">Reference proteome</keyword>
<evidence type="ECO:0000256" key="6">
    <source>
        <dbReference type="ARBA" id="ARBA00022763"/>
    </source>
</evidence>
<accession>L8GUG7</accession>
<feature type="compositionally biased region" description="Gly residues" evidence="11">
    <location>
        <begin position="1"/>
        <end position="18"/>
    </location>
</feature>
<evidence type="ECO:0000256" key="1">
    <source>
        <dbReference type="ARBA" id="ARBA00001936"/>
    </source>
</evidence>
<keyword evidence="6" id="KW-0227">DNA damage</keyword>
<keyword evidence="12" id="KW-0808">Transferase</keyword>
<keyword evidence="9" id="KW-0234">DNA repair</keyword>
<dbReference type="RefSeq" id="XP_004337764.1">
    <property type="nucleotide sequence ID" value="XM_004337716.1"/>
</dbReference>
<dbReference type="GO" id="GO:0003697">
    <property type="term" value="F:single-stranded DNA binding"/>
    <property type="evidence" value="ECO:0007669"/>
    <property type="project" value="TreeGrafter"/>
</dbReference>
<comment type="cofactor">
    <cofactor evidence="2">
        <name>Mg(2+)</name>
        <dbReference type="ChEBI" id="CHEBI:18420"/>
    </cofactor>
</comment>
<reference evidence="12 13" key="1">
    <citation type="journal article" date="2013" name="Genome Biol.">
        <title>Genome of Acanthamoeba castellanii highlights extensive lateral gene transfer and early evolution of tyrosine kinase signaling.</title>
        <authorList>
            <person name="Clarke M."/>
            <person name="Lohan A.J."/>
            <person name="Liu B."/>
            <person name="Lagkouvardos I."/>
            <person name="Roy S."/>
            <person name="Zafar N."/>
            <person name="Bertelli C."/>
            <person name="Schilde C."/>
            <person name="Kianianmomeni A."/>
            <person name="Burglin T.R."/>
            <person name="Frech C."/>
            <person name="Turcotte B."/>
            <person name="Kopec K.O."/>
            <person name="Synnott J.M."/>
            <person name="Choo C."/>
            <person name="Paponov I."/>
            <person name="Finkler A."/>
            <person name="Soon Heng Tan C."/>
            <person name="Hutchins A.P."/>
            <person name="Weinmeier T."/>
            <person name="Rattei T."/>
            <person name="Chu J.S."/>
            <person name="Gimenez G."/>
            <person name="Irimia M."/>
            <person name="Rigden D.J."/>
            <person name="Fitzpatrick D.A."/>
            <person name="Lorenzo-Morales J."/>
            <person name="Bateman A."/>
            <person name="Chiu C.H."/>
            <person name="Tang P."/>
            <person name="Hegemann P."/>
            <person name="Fromm H."/>
            <person name="Raoult D."/>
            <person name="Greub G."/>
            <person name="Miranda-Saavedra D."/>
            <person name="Chen N."/>
            <person name="Nash P."/>
            <person name="Ginger M.L."/>
            <person name="Horn M."/>
            <person name="Schaap P."/>
            <person name="Caler L."/>
            <person name="Loftus B."/>
        </authorList>
    </citation>
    <scope>NUCLEOTIDE SEQUENCE [LARGE SCALE GENOMIC DNA]</scope>
    <source>
        <strain evidence="12 13">Neff</strain>
    </source>
</reference>
<dbReference type="PANTHER" id="PTHR15822">
    <property type="entry name" value="TRAF AND TNF RECEPTOR-ASSOCIATED PROTEIN"/>
    <property type="match status" value="1"/>
</dbReference>
<evidence type="ECO:0000256" key="8">
    <source>
        <dbReference type="ARBA" id="ARBA00022842"/>
    </source>
</evidence>
<organism evidence="12 13">
    <name type="scientific">Acanthamoeba castellanii (strain ATCC 30010 / Neff)</name>
    <dbReference type="NCBI Taxonomy" id="1257118"/>
    <lineage>
        <taxon>Eukaryota</taxon>
        <taxon>Amoebozoa</taxon>
        <taxon>Discosea</taxon>
        <taxon>Longamoebia</taxon>
        <taxon>Centramoebida</taxon>
        <taxon>Acanthamoebidae</taxon>
        <taxon>Acanthamoeba</taxon>
    </lineage>
</organism>
<feature type="region of interest" description="Disordered" evidence="11">
    <location>
        <begin position="1"/>
        <end position="31"/>
    </location>
</feature>
<keyword evidence="10" id="KW-0539">Nucleus</keyword>
<dbReference type="OMA" id="WEARSME"/>
<evidence type="ECO:0000256" key="5">
    <source>
        <dbReference type="ARBA" id="ARBA00022723"/>
    </source>
</evidence>
<proteinExistence type="predicted"/>
<dbReference type="Gene3D" id="3.60.10.10">
    <property type="entry name" value="Endonuclease/exonuclease/phosphatase"/>
    <property type="match status" value="2"/>
</dbReference>
<dbReference type="GO" id="GO:0004518">
    <property type="term" value="F:nuclease activity"/>
    <property type="evidence" value="ECO:0007669"/>
    <property type="project" value="UniProtKB-KW"/>
</dbReference>
<keyword evidence="5" id="KW-0479">Metal-binding</keyword>
<keyword evidence="7" id="KW-0378">Hydrolase</keyword>
<dbReference type="CDD" id="cd09080">
    <property type="entry name" value="TDP2"/>
    <property type="match status" value="1"/>
</dbReference>
<dbReference type="KEGG" id="acan:ACA1_379330"/>
<evidence type="ECO:0000256" key="10">
    <source>
        <dbReference type="ARBA" id="ARBA00023242"/>
    </source>
</evidence>
<evidence type="ECO:0000256" key="7">
    <source>
        <dbReference type="ARBA" id="ARBA00022801"/>
    </source>
</evidence>
<evidence type="ECO:0000256" key="11">
    <source>
        <dbReference type="SAM" id="MobiDB-lite"/>
    </source>
</evidence>
<dbReference type="VEuPathDB" id="AmoebaDB:ACA1_379330"/>
<dbReference type="SUPFAM" id="SSF56219">
    <property type="entry name" value="DNase I-like"/>
    <property type="match status" value="1"/>
</dbReference>
<dbReference type="OrthoDB" id="412748at2759"/>
<evidence type="ECO:0000313" key="12">
    <source>
        <dbReference type="EMBL" id="ELR15751.1"/>
    </source>
</evidence>
<comment type="cofactor">
    <cofactor evidence="1">
        <name>Mn(2+)</name>
        <dbReference type="ChEBI" id="CHEBI:29035"/>
    </cofactor>
</comment>
<comment type="subcellular location">
    <subcellularLocation>
        <location evidence="3">Nucleus</location>
    </subcellularLocation>
</comment>
<sequence length="362" mass="39130">MKKNRGGGGGRGRGGGGVKRPSGAPGPLKKLPVFANQVPFRFDPATDAWTEVVLPAVAPTDGGARKKPGSRPPVPPQPAAASTSTTRPSPDHEAEAEADAETETTSVVEEVGGGRTYKLCTMNVLFDLYGNERIQTKRRMPALIDLLRDTDADIIGLQPFLIRLMREEWVQRNYYVSDGSLGYSLKPYYGQLILSKLPFHRLITHQFSKSKKVTIAQFLVEGRKVWVPVADVWMMGDFNFEDGEEDRGLPPQWGQFVDVWPSLYPAQAGYTFDPQRNAMAAETTSSGRSRRIDRVMLRSGAGAPRWEARSMELIGTQPLPPVGDEGGDEGGAVVFPSDHFGLVAVIGSAGAATTSNGVGGFG</sequence>
<dbReference type="GO" id="GO:0070260">
    <property type="term" value="F:5'-tyrosyl-DNA phosphodiesterase activity"/>
    <property type="evidence" value="ECO:0007669"/>
    <property type="project" value="TreeGrafter"/>
</dbReference>
<evidence type="ECO:0000256" key="4">
    <source>
        <dbReference type="ARBA" id="ARBA00022722"/>
    </source>
</evidence>
<dbReference type="GO" id="GO:0016740">
    <property type="term" value="F:transferase activity"/>
    <property type="evidence" value="ECO:0007669"/>
    <property type="project" value="UniProtKB-KW"/>
</dbReference>
<dbReference type="GeneID" id="14916288"/>
<dbReference type="EMBL" id="KB008025">
    <property type="protein sequence ID" value="ELR15751.1"/>
    <property type="molecule type" value="Genomic_DNA"/>
</dbReference>
<dbReference type="GO" id="GO:0046872">
    <property type="term" value="F:metal ion binding"/>
    <property type="evidence" value="ECO:0007669"/>
    <property type="project" value="UniProtKB-KW"/>
</dbReference>
<dbReference type="Proteomes" id="UP000011083">
    <property type="component" value="Unassembled WGS sequence"/>
</dbReference>
<dbReference type="InterPro" id="IPR036691">
    <property type="entry name" value="Endo/exonu/phosph_ase_sf"/>
</dbReference>
<evidence type="ECO:0000256" key="9">
    <source>
        <dbReference type="ARBA" id="ARBA00023204"/>
    </source>
</evidence>
<keyword evidence="4" id="KW-0540">Nuclease</keyword>
<keyword evidence="8" id="KW-0460">Magnesium</keyword>
<dbReference type="STRING" id="1257118.L8GUG7"/>